<name>A0A8H6TGA3_MYCCL</name>
<dbReference type="SUPFAM" id="SSF52540">
    <property type="entry name" value="P-loop containing nucleoside triphosphate hydrolases"/>
    <property type="match status" value="1"/>
</dbReference>
<reference evidence="1" key="1">
    <citation type="submission" date="2020-05" db="EMBL/GenBank/DDBJ databases">
        <title>Mycena genomes resolve the evolution of fungal bioluminescence.</title>
        <authorList>
            <person name="Tsai I.J."/>
        </authorList>
    </citation>
    <scope>NUCLEOTIDE SEQUENCE</scope>
    <source>
        <strain evidence="1">110903Hualien_Pintung</strain>
    </source>
</reference>
<organism evidence="1 2">
    <name type="scientific">Mycena chlorophos</name>
    <name type="common">Agaric fungus</name>
    <name type="synonym">Agaricus chlorophos</name>
    <dbReference type="NCBI Taxonomy" id="658473"/>
    <lineage>
        <taxon>Eukaryota</taxon>
        <taxon>Fungi</taxon>
        <taxon>Dikarya</taxon>
        <taxon>Basidiomycota</taxon>
        <taxon>Agaricomycotina</taxon>
        <taxon>Agaricomycetes</taxon>
        <taxon>Agaricomycetidae</taxon>
        <taxon>Agaricales</taxon>
        <taxon>Marasmiineae</taxon>
        <taxon>Mycenaceae</taxon>
        <taxon>Mycena</taxon>
    </lineage>
</organism>
<dbReference type="PANTHER" id="PTHR37816:SF1">
    <property type="entry name" value="TOXIN"/>
    <property type="match status" value="1"/>
</dbReference>
<evidence type="ECO:0000313" key="1">
    <source>
        <dbReference type="EMBL" id="KAF7317153.1"/>
    </source>
</evidence>
<sequence length="223" mass="25173">MQRCRKDFRVSDSCHRLLAFTLMELPPLLGDGNGVYRVHLVGNAGAGKSTVGREVAKILGVPYICLDELFWKPGWGQETHEQFRLNVENALAASPNGWVVDGNYSRRIGDIVVDASTDEIWLDPPLALYLPRIAIRTFARLFGLAAPCRPGCEETIDVFFSRENMILWCFQNHGRVRRRESARFEKIGLGVGTDVEDRKMRRLGGWGSEVSAWLNQVRELARA</sequence>
<dbReference type="InterPro" id="IPR052922">
    <property type="entry name" value="Cytidylate_Kinase-2"/>
</dbReference>
<dbReference type="EMBL" id="JACAZE010000005">
    <property type="protein sequence ID" value="KAF7317153.1"/>
    <property type="molecule type" value="Genomic_DNA"/>
</dbReference>
<dbReference type="InterPro" id="IPR031322">
    <property type="entry name" value="Shikimate/glucono_kinase"/>
</dbReference>
<dbReference type="OrthoDB" id="65590at2759"/>
<accession>A0A8H6TGA3</accession>
<dbReference type="Pfam" id="PF01202">
    <property type="entry name" value="SKI"/>
    <property type="match status" value="1"/>
</dbReference>
<dbReference type="PANTHER" id="PTHR37816">
    <property type="entry name" value="YALI0E33011P"/>
    <property type="match status" value="1"/>
</dbReference>
<gene>
    <name evidence="1" type="ORF">HMN09_00450000</name>
</gene>
<dbReference type="InterPro" id="IPR027417">
    <property type="entry name" value="P-loop_NTPase"/>
</dbReference>
<protein>
    <recommendedName>
        <fullName evidence="3">Adenylate kinase</fullName>
    </recommendedName>
</protein>
<dbReference type="Proteomes" id="UP000613580">
    <property type="component" value="Unassembled WGS sequence"/>
</dbReference>
<proteinExistence type="predicted"/>
<evidence type="ECO:0000313" key="2">
    <source>
        <dbReference type="Proteomes" id="UP000613580"/>
    </source>
</evidence>
<dbReference type="AlphaFoldDB" id="A0A8H6TGA3"/>
<evidence type="ECO:0008006" key="3">
    <source>
        <dbReference type="Google" id="ProtNLM"/>
    </source>
</evidence>
<comment type="caution">
    <text evidence="1">The sequence shown here is derived from an EMBL/GenBank/DDBJ whole genome shotgun (WGS) entry which is preliminary data.</text>
</comment>
<dbReference type="Gene3D" id="3.40.50.300">
    <property type="entry name" value="P-loop containing nucleotide triphosphate hydrolases"/>
    <property type="match status" value="1"/>
</dbReference>
<keyword evidence="2" id="KW-1185">Reference proteome</keyword>